<evidence type="ECO:0008006" key="9">
    <source>
        <dbReference type="Google" id="ProtNLM"/>
    </source>
</evidence>
<evidence type="ECO:0000256" key="6">
    <source>
        <dbReference type="SAM" id="Phobius"/>
    </source>
</evidence>
<dbReference type="AlphaFoldDB" id="A0A9W7XWY7"/>
<sequence length="252" mass="27768">SLPFGRLTRHEIMRGAANRLLYSRFYTYYYAIMFMLGLVSLVTAFVETCPSVFFIVVEGVLCLCMMMEIVTRVVAMQWSFLGSWWNYFDVVIVLFCGITLILLSRGCSASSNSEELINTILVVVRNAAQIFRLLATLRKNRRQMDAQGLDVDLENNGSSFLDIINDVDGLMEEPEHQYHLHHDYQQGGGGGGSGSGADFRLSIDSFGGVDSGPEDGMARPASAGARQSISRSSATSLNSVPDRLAGRRRASP</sequence>
<keyword evidence="8" id="KW-1185">Reference proteome</keyword>
<evidence type="ECO:0000256" key="1">
    <source>
        <dbReference type="ARBA" id="ARBA00004141"/>
    </source>
</evidence>
<evidence type="ECO:0000256" key="4">
    <source>
        <dbReference type="ARBA" id="ARBA00023136"/>
    </source>
</evidence>
<reference evidence="7" key="1">
    <citation type="submission" date="2022-07" db="EMBL/GenBank/DDBJ databases">
        <title>Phylogenomic reconstructions and comparative analyses of Kickxellomycotina fungi.</title>
        <authorList>
            <person name="Reynolds N.K."/>
            <person name="Stajich J.E."/>
            <person name="Barry K."/>
            <person name="Grigoriev I.V."/>
            <person name="Crous P."/>
            <person name="Smith M.E."/>
        </authorList>
    </citation>
    <scope>NUCLEOTIDE SEQUENCE</scope>
    <source>
        <strain evidence="7">BCRC 34381</strain>
    </source>
</reference>
<feature type="transmembrane region" description="Helical" evidence="6">
    <location>
        <begin position="28"/>
        <end position="46"/>
    </location>
</feature>
<evidence type="ECO:0000313" key="7">
    <source>
        <dbReference type="EMBL" id="KAJ1720560.1"/>
    </source>
</evidence>
<feature type="transmembrane region" description="Helical" evidence="6">
    <location>
        <begin position="87"/>
        <end position="104"/>
    </location>
</feature>
<feature type="transmembrane region" description="Helical" evidence="6">
    <location>
        <begin position="52"/>
        <end position="75"/>
    </location>
</feature>
<proteinExistence type="predicted"/>
<dbReference type="Proteomes" id="UP001143981">
    <property type="component" value="Unassembled WGS sequence"/>
</dbReference>
<dbReference type="GO" id="GO:0016020">
    <property type="term" value="C:membrane"/>
    <property type="evidence" value="ECO:0007669"/>
    <property type="project" value="UniProtKB-SubCell"/>
</dbReference>
<feature type="non-terminal residue" evidence="7">
    <location>
        <position position="1"/>
    </location>
</feature>
<dbReference type="InterPro" id="IPR027359">
    <property type="entry name" value="Volt_channel_dom_sf"/>
</dbReference>
<name>A0A9W7XWY7_9FUNG</name>
<gene>
    <name evidence="7" type="ORF">LPJ61_006143</name>
</gene>
<dbReference type="EMBL" id="JANBOI010002649">
    <property type="protein sequence ID" value="KAJ1720560.1"/>
    <property type="molecule type" value="Genomic_DNA"/>
</dbReference>
<evidence type="ECO:0000313" key="8">
    <source>
        <dbReference type="Proteomes" id="UP001143981"/>
    </source>
</evidence>
<keyword evidence="2 6" id="KW-0812">Transmembrane</keyword>
<dbReference type="Gene3D" id="1.20.120.350">
    <property type="entry name" value="Voltage-gated potassium channels. Chain C"/>
    <property type="match status" value="1"/>
</dbReference>
<dbReference type="PANTHER" id="PTHR38483:SF1">
    <property type="entry name" value="ION TRANSPORT DOMAIN-CONTAINING PROTEIN"/>
    <property type="match status" value="1"/>
</dbReference>
<protein>
    <recommendedName>
        <fullName evidence="9">Ion transport domain-containing protein</fullName>
    </recommendedName>
</protein>
<dbReference type="PANTHER" id="PTHR38483">
    <property type="entry name" value="CHROMOSOME 1, WHOLE GENOME SHOTGUN SEQUENCE"/>
    <property type="match status" value="1"/>
</dbReference>
<evidence type="ECO:0000256" key="3">
    <source>
        <dbReference type="ARBA" id="ARBA00022989"/>
    </source>
</evidence>
<keyword evidence="3 6" id="KW-1133">Transmembrane helix</keyword>
<feature type="region of interest" description="Disordered" evidence="5">
    <location>
        <begin position="204"/>
        <end position="252"/>
    </location>
</feature>
<organism evidence="7 8">
    <name type="scientific">Coemansia biformis</name>
    <dbReference type="NCBI Taxonomy" id="1286918"/>
    <lineage>
        <taxon>Eukaryota</taxon>
        <taxon>Fungi</taxon>
        <taxon>Fungi incertae sedis</taxon>
        <taxon>Zoopagomycota</taxon>
        <taxon>Kickxellomycotina</taxon>
        <taxon>Kickxellomycetes</taxon>
        <taxon>Kickxellales</taxon>
        <taxon>Kickxellaceae</taxon>
        <taxon>Coemansia</taxon>
    </lineage>
</organism>
<feature type="compositionally biased region" description="Polar residues" evidence="5">
    <location>
        <begin position="225"/>
        <end position="239"/>
    </location>
</feature>
<dbReference type="OrthoDB" id="429183at2759"/>
<comment type="subcellular location">
    <subcellularLocation>
        <location evidence="1">Membrane</location>
        <topology evidence="1">Multi-pass membrane protein</topology>
    </subcellularLocation>
</comment>
<evidence type="ECO:0000256" key="2">
    <source>
        <dbReference type="ARBA" id="ARBA00022692"/>
    </source>
</evidence>
<accession>A0A9W7XWY7</accession>
<keyword evidence="4 6" id="KW-0472">Membrane</keyword>
<evidence type="ECO:0000256" key="5">
    <source>
        <dbReference type="SAM" id="MobiDB-lite"/>
    </source>
</evidence>
<comment type="caution">
    <text evidence="7">The sequence shown here is derived from an EMBL/GenBank/DDBJ whole genome shotgun (WGS) entry which is preliminary data.</text>
</comment>